<dbReference type="GO" id="GO:0016758">
    <property type="term" value="F:hexosyltransferase activity"/>
    <property type="evidence" value="ECO:0007669"/>
    <property type="project" value="UniProtKB-ARBA"/>
</dbReference>
<dbReference type="PANTHER" id="PTHR22916:SF3">
    <property type="entry name" value="UDP-GLCNAC:BETAGAL BETA-1,3-N-ACETYLGLUCOSAMINYLTRANSFERASE-LIKE PROTEIN 1"/>
    <property type="match status" value="1"/>
</dbReference>
<accession>A0A097I5I3</accession>
<organism evidence="1">
    <name type="scientific">Acinetobacter baumannii</name>
    <dbReference type="NCBI Taxonomy" id="470"/>
    <lineage>
        <taxon>Bacteria</taxon>
        <taxon>Pseudomonadati</taxon>
        <taxon>Pseudomonadota</taxon>
        <taxon>Gammaproteobacteria</taxon>
        <taxon>Moraxellales</taxon>
        <taxon>Moraxellaceae</taxon>
        <taxon>Acinetobacter</taxon>
        <taxon>Acinetobacter calcoaceticus/baumannii complex</taxon>
    </lineage>
</organism>
<dbReference type="Gene3D" id="3.90.550.10">
    <property type="entry name" value="Spore Coat Polysaccharide Biosynthesis Protein SpsA, Chain A"/>
    <property type="match status" value="1"/>
</dbReference>
<dbReference type="AlphaFoldDB" id="A0A097I5I3"/>
<dbReference type="RefSeq" id="WP_000961495.1">
    <property type="nucleotide sequence ID" value="NZ_CAXNZZ010000010.1"/>
</dbReference>
<proteinExistence type="predicted"/>
<protein>
    <submittedName>
        <fullName evidence="1">Gtr42</fullName>
    </submittedName>
</protein>
<dbReference type="EMBL" id="JQ684178">
    <property type="protein sequence ID" value="AIT56458.1"/>
    <property type="molecule type" value="Genomic_DNA"/>
</dbReference>
<dbReference type="InterPro" id="IPR001173">
    <property type="entry name" value="Glyco_trans_2-like"/>
</dbReference>
<gene>
    <name evidence="1" type="primary">gtr42</name>
</gene>
<dbReference type="InterPro" id="IPR029044">
    <property type="entry name" value="Nucleotide-diphossugar_trans"/>
</dbReference>
<dbReference type="Pfam" id="PF00535">
    <property type="entry name" value="Glycos_transf_2"/>
    <property type="match status" value="1"/>
</dbReference>
<dbReference type="SUPFAM" id="SSF53448">
    <property type="entry name" value="Nucleotide-diphospho-sugar transferases"/>
    <property type="match status" value="1"/>
</dbReference>
<dbReference type="PANTHER" id="PTHR22916">
    <property type="entry name" value="GLYCOSYLTRANSFERASE"/>
    <property type="match status" value="1"/>
</dbReference>
<name>A0A097I5I3_ACIBA</name>
<reference evidence="1" key="1">
    <citation type="submission" date="2014-10" db="EMBL/GenBank/DDBJ databases">
        <authorList>
            <person name="Kenyon J.J."/>
            <person name="Hamidian M."/>
            <person name="Holt K.E."/>
            <person name="Pickard D."/>
            <person name="Dougan G."/>
            <person name="Hall R.M."/>
        </authorList>
    </citation>
    <scope>NUCLEOTIDE SEQUENCE</scope>
    <source>
        <strain evidence="1">A388</strain>
    </source>
</reference>
<evidence type="ECO:0000313" key="1">
    <source>
        <dbReference type="EMBL" id="AIT56458.1"/>
    </source>
</evidence>
<sequence>MLVSVVLPAYNAELYLKEAIESVLAQSFADFELIVINDGSVDKTEDIILSYNDSRIVYVKNEKNLGLIGTLNKGMSLVKGKYIARMDADDICFPQRFAKQVDFLEQNQDYVICGTAAYRFYDHISDGKAFNPPLNDENIRVRLFFNSAFIHPSVMFRADVIREHHLCFSDDYKYAEDYFFWMDLLKYGKGFNLKEKLLYYRVVETSQTAVGNSNVEKRKEILGNIHKRYFLDYEIPVDLKEIELNFYLTNITRMKLLDLKKFDFNHIDIFLRKIVFALRKAGVEQKVINEEVGRVYFALIYTQKMKVFSSKGFVRKINPTLFINGGLGFIKDRIAR</sequence>